<feature type="repeat" description="ANK" evidence="3">
    <location>
        <begin position="151"/>
        <end position="183"/>
    </location>
</feature>
<feature type="repeat" description="ANK" evidence="3">
    <location>
        <begin position="183"/>
        <end position="215"/>
    </location>
</feature>
<dbReference type="GO" id="GO:0045087">
    <property type="term" value="P:innate immune response"/>
    <property type="evidence" value="ECO:0007669"/>
    <property type="project" value="TreeGrafter"/>
</dbReference>
<dbReference type="SMART" id="SM00248">
    <property type="entry name" value="ANK"/>
    <property type="match status" value="9"/>
</dbReference>
<feature type="repeat" description="ANK" evidence="3">
    <location>
        <begin position="20"/>
        <end position="52"/>
    </location>
</feature>
<dbReference type="PROSITE" id="PS50088">
    <property type="entry name" value="ANK_REPEAT"/>
    <property type="match status" value="6"/>
</dbReference>
<dbReference type="Proteomes" id="UP000050741">
    <property type="component" value="Unassembled WGS sequence"/>
</dbReference>
<dbReference type="PRINTS" id="PR01415">
    <property type="entry name" value="ANKYRIN"/>
</dbReference>
<dbReference type="WBParaSite" id="GPLIN_000266700">
    <property type="protein sequence ID" value="GPLIN_000266700"/>
    <property type="gene ID" value="GPLIN_000266700"/>
</dbReference>
<dbReference type="PROSITE" id="PS50297">
    <property type="entry name" value="ANK_REP_REGION"/>
    <property type="match status" value="5"/>
</dbReference>
<dbReference type="PANTHER" id="PTHR23206:SF7">
    <property type="entry name" value="PROTEIN KINASE DOMAIN-CONTAINING PROTEIN"/>
    <property type="match status" value="1"/>
</dbReference>
<evidence type="ECO:0000256" key="1">
    <source>
        <dbReference type="ARBA" id="ARBA00022737"/>
    </source>
</evidence>
<reference evidence="4" key="2">
    <citation type="submission" date="2014-05" db="EMBL/GenBank/DDBJ databases">
        <title>The genome and life-stage specific transcriptomes of Globodera pallida elucidate key aspects of plant parasitism by a cyst nematode.</title>
        <authorList>
            <person name="Cotton J.A."/>
            <person name="Lilley C.J."/>
            <person name="Jones L.M."/>
            <person name="Kikuchi T."/>
            <person name="Reid A.J."/>
            <person name="Thorpe P."/>
            <person name="Tsai I.J."/>
            <person name="Beasley H."/>
            <person name="Blok V."/>
            <person name="Cock P.J.A."/>
            <person name="Van den Akker S.E."/>
            <person name="Holroyd N."/>
            <person name="Hunt M."/>
            <person name="Mantelin S."/>
            <person name="Naghra H."/>
            <person name="Pain A."/>
            <person name="Palomares-Rius J.E."/>
            <person name="Zarowiecki M."/>
            <person name="Berriman M."/>
            <person name="Jones J.T."/>
            <person name="Urwin P.E."/>
        </authorList>
    </citation>
    <scope>NUCLEOTIDE SEQUENCE [LARGE SCALE GENOMIC DNA]</scope>
    <source>
        <strain evidence="4">Lindley</strain>
    </source>
</reference>
<dbReference type="Pfam" id="PF12796">
    <property type="entry name" value="Ank_2"/>
    <property type="match status" value="3"/>
</dbReference>
<keyword evidence="1" id="KW-0677">Repeat</keyword>
<dbReference type="InterPro" id="IPR036770">
    <property type="entry name" value="Ankyrin_rpt-contain_sf"/>
</dbReference>
<reference evidence="4" key="1">
    <citation type="submission" date="2013-12" db="EMBL/GenBank/DDBJ databases">
        <authorList>
            <person name="Aslett M."/>
        </authorList>
    </citation>
    <scope>NUCLEOTIDE SEQUENCE [LARGE SCALE GENOMIC DNA]</scope>
    <source>
        <strain evidence="4">Lindley</strain>
    </source>
</reference>
<evidence type="ECO:0000313" key="5">
    <source>
        <dbReference type="WBParaSite" id="GPLIN_000266700"/>
    </source>
</evidence>
<dbReference type="Pfam" id="PF00023">
    <property type="entry name" value="Ank"/>
    <property type="match status" value="1"/>
</dbReference>
<feature type="repeat" description="ANK" evidence="3">
    <location>
        <begin position="252"/>
        <end position="284"/>
    </location>
</feature>
<keyword evidence="4" id="KW-1185">Reference proteome</keyword>
<sequence length="314" mass="33671">LEMCRDLVANGANVNQESKNGGSPWLEACAKGHLHIVEFFVENGQNIEFTHSNGYTALIVASAFGKANVVHFLLSKGALIDRTDAKGLSPLFHAAGKGHLEVCREFVAMGANINQESADSSPWLKACISEHLDIVELFADNGQDIETTHSNGYTGLIAASLKGNTDVLHFLLLNGASVDRTLDGFSPLFLAVNEGHLEVCKVLVAYGADANKESDDGLPSPWLIACKKGHLHIVKFFLENGQQQNIDATDRNDATGLIIASSEGKTNVVRFLLSNGARADRTDANGNTALDEAVENGHGEIMELLALHIIEMNG</sequence>
<dbReference type="Gene3D" id="1.25.40.20">
    <property type="entry name" value="Ankyrin repeat-containing domain"/>
    <property type="match status" value="3"/>
</dbReference>
<dbReference type="GO" id="GO:0005737">
    <property type="term" value="C:cytoplasm"/>
    <property type="evidence" value="ECO:0007669"/>
    <property type="project" value="TreeGrafter"/>
</dbReference>
<feature type="repeat" description="ANK" evidence="3">
    <location>
        <begin position="86"/>
        <end position="118"/>
    </location>
</feature>
<protein>
    <submittedName>
        <fullName evidence="5">ANK_REP_REGION domain-containing protein</fullName>
    </submittedName>
</protein>
<organism evidence="4 5">
    <name type="scientific">Globodera pallida</name>
    <name type="common">Potato cyst nematode worm</name>
    <name type="synonym">Heterodera pallida</name>
    <dbReference type="NCBI Taxonomy" id="36090"/>
    <lineage>
        <taxon>Eukaryota</taxon>
        <taxon>Metazoa</taxon>
        <taxon>Ecdysozoa</taxon>
        <taxon>Nematoda</taxon>
        <taxon>Chromadorea</taxon>
        <taxon>Rhabditida</taxon>
        <taxon>Tylenchina</taxon>
        <taxon>Tylenchomorpha</taxon>
        <taxon>Tylenchoidea</taxon>
        <taxon>Heteroderidae</taxon>
        <taxon>Heteroderinae</taxon>
        <taxon>Globodera</taxon>
    </lineage>
</organism>
<dbReference type="InterPro" id="IPR051631">
    <property type="entry name" value="Ankyrin-KH/SAM_domain"/>
</dbReference>
<evidence type="ECO:0000256" key="3">
    <source>
        <dbReference type="PROSITE-ProRule" id="PRU00023"/>
    </source>
</evidence>
<proteinExistence type="predicted"/>
<name>A0A183BPY1_GLOPA</name>
<reference evidence="5" key="3">
    <citation type="submission" date="2016-06" db="UniProtKB">
        <authorList>
            <consortium name="WormBaseParasite"/>
        </authorList>
    </citation>
    <scope>IDENTIFICATION</scope>
</reference>
<keyword evidence="2 3" id="KW-0040">ANK repeat</keyword>
<feature type="repeat" description="ANK" evidence="3">
    <location>
        <begin position="53"/>
        <end position="85"/>
    </location>
</feature>
<dbReference type="InterPro" id="IPR002110">
    <property type="entry name" value="Ankyrin_rpt"/>
</dbReference>
<evidence type="ECO:0000313" key="4">
    <source>
        <dbReference type="Proteomes" id="UP000050741"/>
    </source>
</evidence>
<evidence type="ECO:0000256" key="2">
    <source>
        <dbReference type="ARBA" id="ARBA00023043"/>
    </source>
</evidence>
<dbReference type="AlphaFoldDB" id="A0A183BPY1"/>
<dbReference type="PANTHER" id="PTHR23206">
    <property type="entry name" value="MASK PROTEIN"/>
    <property type="match status" value="1"/>
</dbReference>
<accession>A0A183BPY1</accession>
<dbReference type="SUPFAM" id="SSF48403">
    <property type="entry name" value="Ankyrin repeat"/>
    <property type="match status" value="1"/>
</dbReference>